<reference evidence="26" key="1">
    <citation type="submission" date="2025-08" db="UniProtKB">
        <authorList>
            <consortium name="Ensembl"/>
        </authorList>
    </citation>
    <scope>IDENTIFICATION</scope>
</reference>
<dbReference type="InterPro" id="IPR001841">
    <property type="entry name" value="Znf_RING"/>
</dbReference>
<evidence type="ECO:0000256" key="5">
    <source>
        <dbReference type="ARBA" id="ARBA00012483"/>
    </source>
</evidence>
<dbReference type="GO" id="GO:0016567">
    <property type="term" value="P:protein ubiquitination"/>
    <property type="evidence" value="ECO:0007669"/>
    <property type="project" value="TreeGrafter"/>
</dbReference>
<dbReference type="FunFam" id="2.20.28.10:FF:000009">
    <property type="entry name" value="RING finger and CHY zinc finger domain-containing protein 1"/>
    <property type="match status" value="1"/>
</dbReference>
<evidence type="ECO:0000256" key="22">
    <source>
        <dbReference type="PROSITE-ProRule" id="PRU00601"/>
    </source>
</evidence>
<dbReference type="EC" id="2.3.2.27" evidence="5"/>
<evidence type="ECO:0000256" key="14">
    <source>
        <dbReference type="ARBA" id="ARBA00053558"/>
    </source>
</evidence>
<keyword evidence="9 22" id="KW-0863">Zinc-finger</keyword>
<dbReference type="FunFam" id="3.30.40.10:FF:000188">
    <property type="entry name" value="RING finger and CHY zinc finger domain-containing protein 1"/>
    <property type="match status" value="1"/>
</dbReference>
<dbReference type="PANTHER" id="PTHR21319:SF53">
    <property type="entry name" value="RING FINGER AND CHY ZINC FINGER DOMAIN-CONTAINING PROTEIN 1"/>
    <property type="match status" value="1"/>
</dbReference>
<dbReference type="Proteomes" id="UP000694569">
    <property type="component" value="Unplaced"/>
</dbReference>
<keyword evidence="7" id="KW-0808">Transferase</keyword>
<keyword evidence="10" id="KW-0833">Ubl conjugation pathway</keyword>
<evidence type="ECO:0000313" key="27">
    <source>
        <dbReference type="Proteomes" id="UP000694569"/>
    </source>
</evidence>
<comment type="subunit">
    <text evidence="15">Monomer and homodimer. Interacts with AR, MDM2, KAT5, PLAG1, PLAGL2, COPE, UBE2D2 and GORAB/NTKLBP1.</text>
</comment>
<dbReference type="Pfam" id="PF05495">
    <property type="entry name" value="zf-CHY"/>
    <property type="match status" value="1"/>
</dbReference>
<evidence type="ECO:0000259" key="25">
    <source>
        <dbReference type="PROSITE" id="PS51270"/>
    </source>
</evidence>
<dbReference type="InterPro" id="IPR013083">
    <property type="entry name" value="Znf_RING/FYVE/PHD"/>
</dbReference>
<feature type="domain" description="CTCHY-type" evidence="25">
    <location>
        <begin position="127"/>
        <end position="189"/>
    </location>
</feature>
<protein>
    <recommendedName>
        <fullName evidence="16">RING finger and CHY zinc finger domain-containing protein 1</fullName>
        <ecNumber evidence="5">2.3.2.27</ecNumber>
    </recommendedName>
    <alternativeName>
        <fullName evidence="18">Androgen receptor N-terminal-interacting protein</fullName>
    </alternativeName>
    <alternativeName>
        <fullName evidence="21">CH-rich-interacting match with PLAG1</fullName>
    </alternativeName>
    <alternativeName>
        <fullName evidence="20">E3 ubiquitin-protein ligase Pirh2</fullName>
    </alternativeName>
    <alternativeName>
        <fullName evidence="19">RING-type E3 ubiquitin transferase RCHY1</fullName>
    </alternativeName>
    <alternativeName>
        <fullName evidence="17">Zinc finger protein 363</fullName>
    </alternativeName>
</protein>
<dbReference type="GO" id="GO:0006511">
    <property type="term" value="P:ubiquitin-dependent protein catabolic process"/>
    <property type="evidence" value="ECO:0007669"/>
    <property type="project" value="TreeGrafter"/>
</dbReference>
<keyword evidence="27" id="KW-1185">Reference proteome</keyword>
<name>A0A8C5MW14_9ANUR</name>
<evidence type="ECO:0000256" key="19">
    <source>
        <dbReference type="ARBA" id="ARBA00083916"/>
    </source>
</evidence>
<gene>
    <name evidence="26" type="primary">CDKL2</name>
</gene>
<comment type="pathway">
    <text evidence="4">Protein modification; protein ubiquitination.</text>
</comment>
<dbReference type="GO" id="GO:0005737">
    <property type="term" value="C:cytoplasm"/>
    <property type="evidence" value="ECO:0007669"/>
    <property type="project" value="UniProtKB-SubCell"/>
</dbReference>
<evidence type="ECO:0000313" key="26">
    <source>
        <dbReference type="Ensembl" id="ENSLLEP00000020519.1"/>
    </source>
</evidence>
<dbReference type="Gene3D" id="2.20.28.10">
    <property type="match status" value="1"/>
</dbReference>
<evidence type="ECO:0000256" key="16">
    <source>
        <dbReference type="ARBA" id="ARBA00068960"/>
    </source>
</evidence>
<keyword evidence="13" id="KW-0539">Nucleus</keyword>
<dbReference type="Ensembl" id="ENSLLET00000021326.1">
    <property type="protein sequence ID" value="ENSLLEP00000020519.1"/>
    <property type="gene ID" value="ENSLLEG00000012670.1"/>
</dbReference>
<evidence type="ECO:0000256" key="21">
    <source>
        <dbReference type="ARBA" id="ARBA00084086"/>
    </source>
</evidence>
<feature type="domain" description="RING-type" evidence="23">
    <location>
        <begin position="190"/>
        <end position="231"/>
    </location>
</feature>
<comment type="function">
    <text evidence="14">E3 ubiquitin-protein ligase that mediates ubiquitination of target proteins, including p53/TP53, TP73, HDAC1 and CDKN1B. Mediates ubiquitination and degradation of p53/TP53; preferentially acts on tetrameric p53/TP53. Catalyzes monoubiquitinates the translesion DNA polymerase POLH. Involved in the ribosome-associated quality control (RQC) pathway, which mediates the extraction of incompletely synthesized nascent chains from stalled ribosomes: RCHY1 acts downstream of NEMF and recognizes CAT tails associated with stalled nascent chains, leading to their ubiquitination and degradation.</text>
</comment>
<evidence type="ECO:0000256" key="1">
    <source>
        <dbReference type="ARBA" id="ARBA00000900"/>
    </source>
</evidence>
<dbReference type="SUPFAM" id="SSF161245">
    <property type="entry name" value="Zinc hairpin stack"/>
    <property type="match status" value="1"/>
</dbReference>
<dbReference type="PROSITE" id="PS50089">
    <property type="entry name" value="ZF_RING_2"/>
    <property type="match status" value="1"/>
</dbReference>
<dbReference type="SUPFAM" id="SSF57850">
    <property type="entry name" value="RING/U-box"/>
    <property type="match status" value="1"/>
</dbReference>
<evidence type="ECO:0000259" key="24">
    <source>
        <dbReference type="PROSITE" id="PS51266"/>
    </source>
</evidence>
<dbReference type="SMART" id="SM00184">
    <property type="entry name" value="RING"/>
    <property type="match status" value="2"/>
</dbReference>
<dbReference type="SUPFAM" id="SSF161219">
    <property type="entry name" value="CHY zinc finger-like"/>
    <property type="match status" value="1"/>
</dbReference>
<evidence type="ECO:0000256" key="15">
    <source>
        <dbReference type="ARBA" id="ARBA00064787"/>
    </source>
</evidence>
<evidence type="ECO:0000256" key="2">
    <source>
        <dbReference type="ARBA" id="ARBA00004324"/>
    </source>
</evidence>
<keyword evidence="11" id="KW-0862">Zinc</keyword>
<evidence type="ECO:0000256" key="20">
    <source>
        <dbReference type="ARBA" id="ARBA00084070"/>
    </source>
</evidence>
<evidence type="ECO:0000256" key="10">
    <source>
        <dbReference type="ARBA" id="ARBA00022786"/>
    </source>
</evidence>
<evidence type="ECO:0000256" key="9">
    <source>
        <dbReference type="ARBA" id="ARBA00022771"/>
    </source>
</evidence>
<keyword evidence="12" id="KW-0832">Ubl conjugation</keyword>
<dbReference type="Gene3D" id="3.30.40.10">
    <property type="entry name" value="Zinc/RING finger domain, C3HC4 (zinc finger)"/>
    <property type="match status" value="1"/>
</dbReference>
<keyword evidence="8" id="KW-0479">Metal-binding</keyword>
<dbReference type="PANTHER" id="PTHR21319">
    <property type="entry name" value="RING FINGER AND CHY ZINC FINGER DOMAIN-CONTAINING PROTEIN 1"/>
    <property type="match status" value="1"/>
</dbReference>
<evidence type="ECO:0000256" key="3">
    <source>
        <dbReference type="ARBA" id="ARBA00004496"/>
    </source>
</evidence>
<evidence type="ECO:0000256" key="18">
    <source>
        <dbReference type="ARBA" id="ARBA00080185"/>
    </source>
</evidence>
<dbReference type="InterPro" id="IPR008913">
    <property type="entry name" value="Znf_CHY"/>
</dbReference>
<dbReference type="Pfam" id="PF14599">
    <property type="entry name" value="zinc_ribbon_6"/>
    <property type="match status" value="1"/>
</dbReference>
<evidence type="ECO:0000256" key="4">
    <source>
        <dbReference type="ARBA" id="ARBA00004906"/>
    </source>
</evidence>
<dbReference type="GO" id="GO:0008270">
    <property type="term" value="F:zinc ion binding"/>
    <property type="evidence" value="ECO:0007669"/>
    <property type="project" value="UniProtKB-KW"/>
</dbReference>
<dbReference type="Pfam" id="PF13639">
    <property type="entry name" value="zf-RING_2"/>
    <property type="match status" value="1"/>
</dbReference>
<evidence type="ECO:0000256" key="12">
    <source>
        <dbReference type="ARBA" id="ARBA00022843"/>
    </source>
</evidence>
<dbReference type="InterPro" id="IPR039512">
    <property type="entry name" value="RCHY1_zinc-ribbon"/>
</dbReference>
<reference evidence="26" key="2">
    <citation type="submission" date="2025-09" db="UniProtKB">
        <authorList>
            <consortium name="Ensembl"/>
        </authorList>
    </citation>
    <scope>IDENTIFICATION</scope>
</reference>
<dbReference type="CDD" id="cd16464">
    <property type="entry name" value="RING-H2_Pirh2-like"/>
    <property type="match status" value="1"/>
</dbReference>
<organism evidence="26 27">
    <name type="scientific">Leptobrachium leishanense</name>
    <name type="common">Leishan spiny toad</name>
    <dbReference type="NCBI Taxonomy" id="445787"/>
    <lineage>
        <taxon>Eukaryota</taxon>
        <taxon>Metazoa</taxon>
        <taxon>Chordata</taxon>
        <taxon>Craniata</taxon>
        <taxon>Vertebrata</taxon>
        <taxon>Euteleostomi</taxon>
        <taxon>Amphibia</taxon>
        <taxon>Batrachia</taxon>
        <taxon>Anura</taxon>
        <taxon>Pelobatoidea</taxon>
        <taxon>Megophryidae</taxon>
        <taxon>Leptobrachium</taxon>
    </lineage>
</organism>
<feature type="domain" description="CHY-type" evidence="24">
    <location>
        <begin position="58"/>
        <end position="125"/>
    </location>
</feature>
<evidence type="ECO:0000256" key="11">
    <source>
        <dbReference type="ARBA" id="ARBA00022833"/>
    </source>
</evidence>
<dbReference type="GO" id="GO:0016607">
    <property type="term" value="C:nuclear speck"/>
    <property type="evidence" value="ECO:0007669"/>
    <property type="project" value="UniProtKB-SubCell"/>
</dbReference>
<keyword evidence="6" id="KW-0963">Cytoplasm</keyword>
<accession>A0A8C5MW14</accession>
<evidence type="ECO:0000256" key="13">
    <source>
        <dbReference type="ARBA" id="ARBA00023242"/>
    </source>
</evidence>
<evidence type="ECO:0000259" key="23">
    <source>
        <dbReference type="PROSITE" id="PS50089"/>
    </source>
</evidence>
<dbReference type="InterPro" id="IPR017921">
    <property type="entry name" value="Znf_CTCHY"/>
</dbReference>
<dbReference type="GeneTree" id="ENSGT00940000160368"/>
<evidence type="ECO:0000256" key="6">
    <source>
        <dbReference type="ARBA" id="ARBA00022490"/>
    </source>
</evidence>
<evidence type="ECO:0000256" key="17">
    <source>
        <dbReference type="ARBA" id="ARBA00079502"/>
    </source>
</evidence>
<comment type="subcellular location">
    <subcellularLocation>
        <location evidence="3">Cytoplasm</location>
    </subcellularLocation>
    <subcellularLocation>
        <location evidence="2">Nucleus speckle</location>
    </subcellularLocation>
</comment>
<proteinExistence type="predicted"/>
<evidence type="ECO:0000256" key="8">
    <source>
        <dbReference type="ARBA" id="ARBA00022723"/>
    </source>
</evidence>
<evidence type="ECO:0000256" key="7">
    <source>
        <dbReference type="ARBA" id="ARBA00022679"/>
    </source>
</evidence>
<dbReference type="OrthoDB" id="548217at2759"/>
<dbReference type="AlphaFoldDB" id="A0A8C5MW14"/>
<dbReference type="InterPro" id="IPR037275">
    <property type="entry name" value="Znf_CTCHY_sf"/>
</dbReference>
<dbReference type="GO" id="GO:0061630">
    <property type="term" value="F:ubiquitin protein ligase activity"/>
    <property type="evidence" value="ECO:0007669"/>
    <property type="project" value="UniProtKB-EC"/>
</dbReference>
<comment type="catalytic activity">
    <reaction evidence="1">
        <text>S-ubiquitinyl-[E2 ubiquitin-conjugating enzyme]-L-cysteine + [acceptor protein]-L-lysine = [E2 ubiquitin-conjugating enzyme]-L-cysteine + N(6)-ubiquitinyl-[acceptor protein]-L-lysine.</text>
        <dbReference type="EC" id="2.3.2.27"/>
    </reaction>
</comment>
<dbReference type="InterPro" id="IPR037274">
    <property type="entry name" value="Znf_CHY_sf"/>
</dbReference>
<dbReference type="PROSITE" id="PS51270">
    <property type="entry name" value="ZF_CTCHY"/>
    <property type="match status" value="1"/>
</dbReference>
<dbReference type="PROSITE" id="PS51266">
    <property type="entry name" value="ZF_CHY"/>
    <property type="match status" value="1"/>
</dbReference>
<sequence length="303" mass="34511">MPKESCALSVVALPEGTVHRASISPRLRVCNSFRQEPPPPTPRPFRFLPADMAACARDNEGRSGCEHYTRGCQLRAPCCCKFYICRLCHDNNETHKMDRFKVTQVQCLGCKHIQKAQETCENCSNVFGEYYCSVCHLYDKDKKQYHCDGCGICRIGPKEDYEHCLKCNLCLPLSLKGNHKCIENVSRQNCPICLEDMHTSRIGTRILPCGHLLHSTCYKAMLQQGYRCPLCMRSVLDMSDQWQLLDDEVARTPMPLDYQNMMVEILCNDCSTRSTAPFHVLGMKCESCNSYNTTQEGRTQSHP</sequence>